<dbReference type="RefSeq" id="XP_022768754.1">
    <property type="nucleotide sequence ID" value="XM_022913019.1"/>
</dbReference>
<feature type="transmembrane region" description="Helical" evidence="1">
    <location>
        <begin position="55"/>
        <end position="77"/>
    </location>
</feature>
<keyword evidence="1" id="KW-0472">Membrane</keyword>
<dbReference type="GO" id="GO:0004806">
    <property type="term" value="F:triacylglycerol lipase activity"/>
    <property type="evidence" value="ECO:0007669"/>
    <property type="project" value="InterPro"/>
</dbReference>
<dbReference type="KEGG" id="dzi:111312602"/>
<name>A0A6P6AV26_DURZI</name>
<sequence>MARDENCFCDDYFLLNPKEAGFFDLFRLLCSSQLGNRRFIDFPGQQQHQNFRYRWITFISVLVQKLLMLGTKPMALVGNVIEMWLNLLSSNSGLVGLLRNTVTSLVCFPCIIIFSLAFENTK</sequence>
<accession>A0A6P6AV26</accession>
<dbReference type="Proteomes" id="UP000515121">
    <property type="component" value="Unplaced"/>
</dbReference>
<dbReference type="AlphaFoldDB" id="A0A6P6AV26"/>
<evidence type="ECO:0000313" key="2">
    <source>
        <dbReference type="Proteomes" id="UP000515121"/>
    </source>
</evidence>
<dbReference type="GeneID" id="111312602"/>
<keyword evidence="1" id="KW-0812">Transmembrane</keyword>
<dbReference type="PANTHER" id="PTHR46086:SF4">
    <property type="entry name" value="ALPHA_BETA-HYDROLASES SUPERFAMILY PROTEIN"/>
    <property type="match status" value="1"/>
</dbReference>
<dbReference type="GO" id="GO:0006629">
    <property type="term" value="P:lipid metabolic process"/>
    <property type="evidence" value="ECO:0007669"/>
    <property type="project" value="InterPro"/>
</dbReference>
<dbReference type="OrthoDB" id="1938854at2759"/>
<organism evidence="2 3">
    <name type="scientific">Durio zibethinus</name>
    <name type="common">Durian</name>
    <dbReference type="NCBI Taxonomy" id="66656"/>
    <lineage>
        <taxon>Eukaryota</taxon>
        <taxon>Viridiplantae</taxon>
        <taxon>Streptophyta</taxon>
        <taxon>Embryophyta</taxon>
        <taxon>Tracheophyta</taxon>
        <taxon>Spermatophyta</taxon>
        <taxon>Magnoliopsida</taxon>
        <taxon>eudicotyledons</taxon>
        <taxon>Gunneridae</taxon>
        <taxon>Pentapetalae</taxon>
        <taxon>rosids</taxon>
        <taxon>malvids</taxon>
        <taxon>Malvales</taxon>
        <taxon>Malvaceae</taxon>
        <taxon>Helicteroideae</taxon>
        <taxon>Durio</taxon>
    </lineage>
</organism>
<gene>
    <name evidence="3" type="primary">LOC111312602</name>
</gene>
<dbReference type="InterPro" id="IPR044819">
    <property type="entry name" value="OBL-like"/>
</dbReference>
<evidence type="ECO:0000313" key="3">
    <source>
        <dbReference type="RefSeq" id="XP_022768754.1"/>
    </source>
</evidence>
<proteinExistence type="predicted"/>
<dbReference type="PANTHER" id="PTHR46086">
    <property type="entry name" value="ALPHA/BETA-HYDROLASES SUPERFAMILY PROTEIN"/>
    <property type="match status" value="1"/>
</dbReference>
<feature type="transmembrane region" description="Helical" evidence="1">
    <location>
        <begin position="97"/>
        <end position="118"/>
    </location>
</feature>
<protein>
    <submittedName>
        <fullName evidence="3">Uncharacterized protein LOC111312602</fullName>
    </submittedName>
</protein>
<keyword evidence="2" id="KW-1185">Reference proteome</keyword>
<keyword evidence="1" id="KW-1133">Transmembrane helix</keyword>
<reference evidence="3" key="1">
    <citation type="submission" date="2025-08" db="UniProtKB">
        <authorList>
            <consortium name="RefSeq"/>
        </authorList>
    </citation>
    <scope>IDENTIFICATION</scope>
    <source>
        <tissue evidence="3">Fruit stalk</tissue>
    </source>
</reference>
<evidence type="ECO:0000256" key="1">
    <source>
        <dbReference type="SAM" id="Phobius"/>
    </source>
</evidence>